<dbReference type="PANTHER" id="PTHR46411:SF4">
    <property type="entry name" value="AAA+ ATPASE DOMAIN-CONTAINING PROTEIN"/>
    <property type="match status" value="1"/>
</dbReference>
<evidence type="ECO:0000259" key="1">
    <source>
        <dbReference type="Pfam" id="PF23232"/>
    </source>
</evidence>
<dbReference type="OrthoDB" id="10042665at2759"/>
<accession>K2S388</accession>
<dbReference type="InterPro" id="IPR056599">
    <property type="entry name" value="AAA_lid_fung"/>
</dbReference>
<dbReference type="HOGENOM" id="CLU_1635716_0_0_1"/>
<proteinExistence type="predicted"/>
<reference evidence="2 3" key="1">
    <citation type="journal article" date="2012" name="BMC Genomics">
        <title>Tools to kill: Genome of one of the most destructive plant pathogenic fungi Macrophomina phaseolina.</title>
        <authorList>
            <person name="Islam M.S."/>
            <person name="Haque M.S."/>
            <person name="Islam M.M."/>
            <person name="Emdad E.M."/>
            <person name="Halim A."/>
            <person name="Hossen Q.M.M."/>
            <person name="Hossain M.Z."/>
            <person name="Ahmed B."/>
            <person name="Rahim S."/>
            <person name="Rahman M.S."/>
            <person name="Alam M.M."/>
            <person name="Hou S."/>
            <person name="Wan X."/>
            <person name="Saito J.A."/>
            <person name="Alam M."/>
        </authorList>
    </citation>
    <scope>NUCLEOTIDE SEQUENCE [LARGE SCALE GENOMIC DNA]</scope>
    <source>
        <strain evidence="2 3">MS6</strain>
    </source>
</reference>
<sequence length="162" mass="18832">MENEPGRACLLPSIHILSATIIHALRSIFKYYSRQGLTSDIIIVPQPFLILVHYFEERCKFQQGDYIRLHGTAGDYLDGEEMRGMAWNGREIRNAFQTAISMAEYDDERDKEGLILVQRKHLNAVVELSREFKGYLDELHQGDEAKRCGRKFERLARVDSRE</sequence>
<feature type="domain" description="AAA+ ATPase lid" evidence="1">
    <location>
        <begin position="57"/>
        <end position="142"/>
    </location>
</feature>
<comment type="caution">
    <text evidence="2">The sequence shown here is derived from an EMBL/GenBank/DDBJ whole genome shotgun (WGS) entry which is preliminary data.</text>
</comment>
<dbReference type="InParanoid" id="K2S388"/>
<gene>
    <name evidence="2" type="ORF">MPH_03336</name>
</gene>
<dbReference type="PANTHER" id="PTHR46411">
    <property type="entry name" value="FAMILY ATPASE, PUTATIVE-RELATED"/>
    <property type="match status" value="1"/>
</dbReference>
<dbReference type="AlphaFoldDB" id="K2S388"/>
<organism evidence="2 3">
    <name type="scientific">Macrophomina phaseolina (strain MS6)</name>
    <name type="common">Charcoal rot fungus</name>
    <dbReference type="NCBI Taxonomy" id="1126212"/>
    <lineage>
        <taxon>Eukaryota</taxon>
        <taxon>Fungi</taxon>
        <taxon>Dikarya</taxon>
        <taxon>Ascomycota</taxon>
        <taxon>Pezizomycotina</taxon>
        <taxon>Dothideomycetes</taxon>
        <taxon>Dothideomycetes incertae sedis</taxon>
        <taxon>Botryosphaeriales</taxon>
        <taxon>Botryosphaeriaceae</taxon>
        <taxon>Macrophomina</taxon>
    </lineage>
</organism>
<name>K2S388_MACPH</name>
<dbReference type="EMBL" id="AHHD01000163">
    <property type="protein sequence ID" value="EKG19472.1"/>
    <property type="molecule type" value="Genomic_DNA"/>
</dbReference>
<protein>
    <recommendedName>
        <fullName evidence="1">AAA+ ATPase lid domain-containing protein</fullName>
    </recommendedName>
</protein>
<dbReference type="STRING" id="1126212.K2S388"/>
<dbReference type="VEuPathDB" id="FungiDB:MPH_03336"/>
<evidence type="ECO:0000313" key="2">
    <source>
        <dbReference type="EMBL" id="EKG19472.1"/>
    </source>
</evidence>
<dbReference type="Proteomes" id="UP000007129">
    <property type="component" value="Unassembled WGS sequence"/>
</dbReference>
<evidence type="ECO:0000313" key="3">
    <source>
        <dbReference type="Proteomes" id="UP000007129"/>
    </source>
</evidence>
<dbReference type="Pfam" id="PF23232">
    <property type="entry name" value="AAA_lid_13"/>
    <property type="match status" value="1"/>
</dbReference>